<keyword evidence="3" id="KW-0862">Zinc</keyword>
<dbReference type="AlphaFoldDB" id="A0A2G2VZW2"/>
<dbReference type="PANTHER" id="PTHR30540">
    <property type="entry name" value="OSMOTIC STRESS POTASSIUM TRANSPORTER"/>
    <property type="match status" value="1"/>
</dbReference>
<dbReference type="Pfam" id="PF00098">
    <property type="entry name" value="zf-CCHC"/>
    <property type="match status" value="1"/>
</dbReference>
<dbReference type="Proteomes" id="UP000224567">
    <property type="component" value="Unassembled WGS sequence"/>
</dbReference>
<feature type="domain" description="CCHC-type" evidence="6">
    <location>
        <begin position="292"/>
        <end position="307"/>
    </location>
</feature>
<name>A0A2G2VZW2_CAPBA</name>
<keyword evidence="3" id="KW-0479">Metal-binding</keyword>
<evidence type="ECO:0000256" key="3">
    <source>
        <dbReference type="PROSITE-ProRule" id="PRU00047"/>
    </source>
</evidence>
<comment type="caution">
    <text evidence="7">The sequence shown here is derived from an EMBL/GenBank/DDBJ whole genome shotgun (WGS) entry which is preliminary data.</text>
</comment>
<dbReference type="GO" id="GO:0005886">
    <property type="term" value="C:plasma membrane"/>
    <property type="evidence" value="ECO:0007669"/>
    <property type="project" value="UniProtKB-SubCell"/>
</dbReference>
<comment type="subcellular location">
    <subcellularLocation>
        <location evidence="1">Cell membrane</location>
        <topology evidence="1">Multi-pass membrane protein</topology>
    </subcellularLocation>
</comment>
<dbReference type="STRING" id="33114.A0A2G2VZW2"/>
<dbReference type="GO" id="GO:0008270">
    <property type="term" value="F:zinc ion binding"/>
    <property type="evidence" value="ECO:0007669"/>
    <property type="project" value="UniProtKB-KW"/>
</dbReference>
<dbReference type="GO" id="GO:0015079">
    <property type="term" value="F:potassium ion transmembrane transporter activity"/>
    <property type="evidence" value="ECO:0007669"/>
    <property type="project" value="InterPro"/>
</dbReference>
<proteinExistence type="inferred from homology"/>
<feature type="compositionally biased region" description="Basic residues" evidence="4">
    <location>
        <begin position="273"/>
        <end position="282"/>
    </location>
</feature>
<evidence type="ECO:0000313" key="8">
    <source>
        <dbReference type="Proteomes" id="UP000224567"/>
    </source>
</evidence>
<organism evidence="7 8">
    <name type="scientific">Capsicum baccatum</name>
    <name type="common">Peruvian pepper</name>
    <dbReference type="NCBI Taxonomy" id="33114"/>
    <lineage>
        <taxon>Eukaryota</taxon>
        <taxon>Viridiplantae</taxon>
        <taxon>Streptophyta</taxon>
        <taxon>Embryophyta</taxon>
        <taxon>Tracheophyta</taxon>
        <taxon>Spermatophyta</taxon>
        <taxon>Magnoliopsida</taxon>
        <taxon>eudicotyledons</taxon>
        <taxon>Gunneridae</taxon>
        <taxon>Pentapetalae</taxon>
        <taxon>asterids</taxon>
        <taxon>lamiids</taxon>
        <taxon>Solanales</taxon>
        <taxon>Solanaceae</taxon>
        <taxon>Solanoideae</taxon>
        <taxon>Capsiceae</taxon>
        <taxon>Capsicum</taxon>
    </lineage>
</organism>
<feature type="transmembrane region" description="Helical" evidence="5">
    <location>
        <begin position="14"/>
        <end position="34"/>
    </location>
</feature>
<feature type="region of interest" description="Disordered" evidence="4">
    <location>
        <begin position="249"/>
        <end position="284"/>
    </location>
</feature>
<keyword evidence="5" id="KW-0472">Membrane</keyword>
<dbReference type="InterPro" id="IPR003855">
    <property type="entry name" value="K+_transporter"/>
</dbReference>
<dbReference type="Pfam" id="PF02705">
    <property type="entry name" value="K_trans"/>
    <property type="match status" value="1"/>
</dbReference>
<dbReference type="InterPro" id="IPR001878">
    <property type="entry name" value="Znf_CCHC"/>
</dbReference>
<reference evidence="8" key="2">
    <citation type="journal article" date="2017" name="J. Anim. Genet.">
        <title>Multiple reference genome sequences of hot pepper reveal the massive evolution of plant disease resistance genes by retroduplication.</title>
        <authorList>
            <person name="Kim S."/>
            <person name="Park J."/>
            <person name="Yeom S.-I."/>
            <person name="Kim Y.-M."/>
            <person name="Seo E."/>
            <person name="Kim K.-T."/>
            <person name="Kim M.-S."/>
            <person name="Lee J.M."/>
            <person name="Cheong K."/>
            <person name="Shin H.-S."/>
            <person name="Kim S.-B."/>
            <person name="Han K."/>
            <person name="Lee J."/>
            <person name="Park M."/>
            <person name="Lee H.-A."/>
            <person name="Lee H.-Y."/>
            <person name="Lee Y."/>
            <person name="Oh S."/>
            <person name="Lee J.H."/>
            <person name="Choi E."/>
            <person name="Choi E."/>
            <person name="Lee S.E."/>
            <person name="Jeon J."/>
            <person name="Kim H."/>
            <person name="Choi G."/>
            <person name="Song H."/>
            <person name="Lee J."/>
            <person name="Lee S.-C."/>
            <person name="Kwon J.-K."/>
            <person name="Lee H.-Y."/>
            <person name="Koo N."/>
            <person name="Hong Y."/>
            <person name="Kim R.W."/>
            <person name="Kang W.-H."/>
            <person name="Huh J.H."/>
            <person name="Kang B.-C."/>
            <person name="Yang T.-J."/>
            <person name="Lee Y.-H."/>
            <person name="Bennetzen J.L."/>
            <person name="Choi D."/>
        </authorList>
    </citation>
    <scope>NUCLEOTIDE SEQUENCE [LARGE SCALE GENOMIC DNA]</scope>
    <source>
        <strain evidence="8">cv. PBC81</strain>
    </source>
</reference>
<evidence type="ECO:0000256" key="2">
    <source>
        <dbReference type="ARBA" id="ARBA00008440"/>
    </source>
</evidence>
<dbReference type="InterPro" id="IPR036875">
    <property type="entry name" value="Znf_CCHC_sf"/>
</dbReference>
<dbReference type="PROSITE" id="PS50158">
    <property type="entry name" value="ZF_CCHC"/>
    <property type="match status" value="1"/>
</dbReference>
<keyword evidence="5" id="KW-1133">Transmembrane helix</keyword>
<evidence type="ECO:0000256" key="5">
    <source>
        <dbReference type="SAM" id="Phobius"/>
    </source>
</evidence>
<accession>A0A2G2VZW2</accession>
<keyword evidence="3" id="KW-0863">Zinc-finger</keyword>
<dbReference type="SUPFAM" id="SSF57756">
    <property type="entry name" value="Retrovirus zinc finger-like domains"/>
    <property type="match status" value="1"/>
</dbReference>
<keyword evidence="5" id="KW-0812">Transmembrane</keyword>
<reference evidence="7 8" key="1">
    <citation type="journal article" date="2017" name="Genome Biol.">
        <title>New reference genome sequences of hot pepper reveal the massive evolution of plant disease-resistance genes by retroduplication.</title>
        <authorList>
            <person name="Kim S."/>
            <person name="Park J."/>
            <person name="Yeom S.I."/>
            <person name="Kim Y.M."/>
            <person name="Seo E."/>
            <person name="Kim K.T."/>
            <person name="Kim M.S."/>
            <person name="Lee J.M."/>
            <person name="Cheong K."/>
            <person name="Shin H.S."/>
            <person name="Kim S.B."/>
            <person name="Han K."/>
            <person name="Lee J."/>
            <person name="Park M."/>
            <person name="Lee H.A."/>
            <person name="Lee H.Y."/>
            <person name="Lee Y."/>
            <person name="Oh S."/>
            <person name="Lee J.H."/>
            <person name="Choi E."/>
            <person name="Choi E."/>
            <person name="Lee S.E."/>
            <person name="Jeon J."/>
            <person name="Kim H."/>
            <person name="Choi G."/>
            <person name="Song H."/>
            <person name="Lee J."/>
            <person name="Lee S.C."/>
            <person name="Kwon J.K."/>
            <person name="Lee H.Y."/>
            <person name="Koo N."/>
            <person name="Hong Y."/>
            <person name="Kim R.W."/>
            <person name="Kang W.H."/>
            <person name="Huh J.H."/>
            <person name="Kang B.C."/>
            <person name="Yang T.J."/>
            <person name="Lee Y.H."/>
            <person name="Bennetzen J.L."/>
            <person name="Choi D."/>
        </authorList>
    </citation>
    <scope>NUCLEOTIDE SEQUENCE [LARGE SCALE GENOMIC DNA]</scope>
    <source>
        <strain evidence="8">cv. PBC81</strain>
    </source>
</reference>
<comment type="similarity">
    <text evidence="2">Belongs to the HAK/KUP transporter (TC 2.A.72.3) family.</text>
</comment>
<evidence type="ECO:0000256" key="1">
    <source>
        <dbReference type="ARBA" id="ARBA00004651"/>
    </source>
</evidence>
<sequence length="450" mass="51446">MVQRFGTDKVGSSFAYVLCVWFISIAGIGIYNIAKYDPTVFKALNPKYIINYFKRNKKDAWISIGGVVMCITALSDLPHQKRIPLVLLKVCVRLRFCLNQAMKDPISNITLGALGSSSSWLRFPLSSLKLAVKIFDSTGHFGMWHGEVLDSLFQQGLNIAIEEKKSKEKALKNKFLKKSGQNKLLIKKRLFRFDYQPDIKFEDEDLALMLLSFILDEFEHLETMLLYGKENVSLDVVCSSLYSHELRKQDKMKTKSTTSEEALVARGHQQSQAKRRRRRSKSKDRAVAKDECAFCQEKGHWKKDCPKLKKKGKSLQDANIAECKSNAESDISLVAMPSTSSHPDEWILDSGYTYHIIHSGIFFKISRTQWWGCLHGILRDVRYVPKLKKHCISLGALESKGLVMMIRDEFLKQLQEHRLLMASQICRQKSCLLNLFCLTLTMSSDGLPEE</sequence>
<dbReference type="Gene3D" id="4.10.60.10">
    <property type="entry name" value="Zinc finger, CCHC-type"/>
    <property type="match status" value="1"/>
</dbReference>
<protein>
    <submittedName>
        <fullName evidence="7">Potassium transporter 5</fullName>
    </submittedName>
</protein>
<evidence type="ECO:0000259" key="6">
    <source>
        <dbReference type="PROSITE" id="PS50158"/>
    </source>
</evidence>
<dbReference type="GO" id="GO:0003676">
    <property type="term" value="F:nucleic acid binding"/>
    <property type="evidence" value="ECO:0007669"/>
    <property type="project" value="InterPro"/>
</dbReference>
<keyword evidence="8" id="KW-1185">Reference proteome</keyword>
<dbReference type="InterPro" id="IPR053951">
    <property type="entry name" value="K_trans_N"/>
</dbReference>
<dbReference type="PANTHER" id="PTHR30540:SF87">
    <property type="entry name" value="POTASSIUM TRANSPORTER"/>
    <property type="match status" value="1"/>
</dbReference>
<gene>
    <name evidence="7" type="ORF">CQW23_22091</name>
</gene>
<dbReference type="OrthoDB" id="1670072at2759"/>
<evidence type="ECO:0000313" key="7">
    <source>
        <dbReference type="EMBL" id="PHT38518.1"/>
    </source>
</evidence>
<evidence type="ECO:0000256" key="4">
    <source>
        <dbReference type="SAM" id="MobiDB-lite"/>
    </source>
</evidence>
<dbReference type="EMBL" id="MLFT02000009">
    <property type="protein sequence ID" value="PHT38518.1"/>
    <property type="molecule type" value="Genomic_DNA"/>
</dbReference>